<proteinExistence type="inferred from homology"/>
<comment type="cofactor">
    <cofactor evidence="11">
        <name>FAD</name>
        <dbReference type="ChEBI" id="CHEBI:57692"/>
    </cofactor>
    <text evidence="11">Binds 1 FAD per subunit.</text>
</comment>
<dbReference type="PANTHER" id="PTHR22912">
    <property type="entry name" value="DISULFIDE OXIDOREDUCTASE"/>
    <property type="match status" value="1"/>
</dbReference>
<evidence type="ECO:0000256" key="6">
    <source>
        <dbReference type="ARBA" id="ARBA00023027"/>
    </source>
</evidence>
<evidence type="ECO:0000256" key="1">
    <source>
        <dbReference type="ARBA" id="ARBA00007532"/>
    </source>
</evidence>
<evidence type="ECO:0000256" key="11">
    <source>
        <dbReference type="PIRSR" id="PIRSR000350-3"/>
    </source>
</evidence>
<dbReference type="InterPro" id="IPR023753">
    <property type="entry name" value="FAD/NAD-binding_dom"/>
</dbReference>
<keyword evidence="3 13" id="KW-0285">Flavoprotein</keyword>
<protein>
    <recommendedName>
        <fullName evidence="2">Dihydrolipoyl dehydrogenase</fullName>
    </recommendedName>
    <alternativeName>
        <fullName evidence="9">Dihydrolipoamide dehydrogenase</fullName>
    </alternativeName>
</protein>
<dbReference type="Gene3D" id="3.50.50.60">
    <property type="entry name" value="FAD/NAD(P)-binding domain"/>
    <property type="match status" value="2"/>
</dbReference>
<dbReference type="InterPro" id="IPR012999">
    <property type="entry name" value="Pyr_OxRdtase_I_AS"/>
</dbReference>
<feature type="binding site" evidence="11">
    <location>
        <position position="269"/>
    </location>
    <ligand>
        <name>NAD(+)</name>
        <dbReference type="ChEBI" id="CHEBI:57540"/>
    </ligand>
</feature>
<dbReference type="EMBL" id="CP017415">
    <property type="protein sequence ID" value="AOU98610.1"/>
    <property type="molecule type" value="Genomic_DNA"/>
</dbReference>
<keyword evidence="5 13" id="KW-0560">Oxidoreductase</keyword>
<keyword evidence="4 11" id="KW-0274">FAD</keyword>
<evidence type="ECO:0000313" key="17">
    <source>
        <dbReference type="Proteomes" id="UP000095401"/>
    </source>
</evidence>
<evidence type="ECO:0000256" key="3">
    <source>
        <dbReference type="ARBA" id="ARBA00022630"/>
    </source>
</evidence>
<dbReference type="GO" id="GO:0006103">
    <property type="term" value="P:2-oxoglutarate metabolic process"/>
    <property type="evidence" value="ECO:0007669"/>
    <property type="project" value="TreeGrafter"/>
</dbReference>
<dbReference type="InterPro" id="IPR001100">
    <property type="entry name" value="Pyr_nuc-diS_OxRdtase"/>
</dbReference>
<dbReference type="PRINTS" id="PR00368">
    <property type="entry name" value="FADPNR"/>
</dbReference>
<keyword evidence="17" id="KW-1185">Reference proteome</keyword>
<name>A0A1D8IQ37_9GAMM</name>
<evidence type="ECO:0000259" key="15">
    <source>
        <dbReference type="Pfam" id="PF07992"/>
    </source>
</evidence>
<dbReference type="RefSeq" id="WP_070078970.1">
    <property type="nucleotide sequence ID" value="NZ_CP017415.1"/>
</dbReference>
<dbReference type="AlphaFoldDB" id="A0A1D8IQ37"/>
<feature type="binding site" evidence="11">
    <location>
        <position position="52"/>
    </location>
    <ligand>
        <name>FAD</name>
        <dbReference type="ChEBI" id="CHEBI:57692"/>
    </ligand>
</feature>
<accession>A0A1D8IQ37</accession>
<dbReference type="KEGG" id="aprs:BI364_12150"/>
<dbReference type="InterPro" id="IPR004099">
    <property type="entry name" value="Pyr_nucl-diS_OxRdtase_dimer"/>
</dbReference>
<dbReference type="PRINTS" id="PR00411">
    <property type="entry name" value="PNDRDTASEI"/>
</dbReference>
<feature type="domain" description="Pyridine nucleotide-disulphide oxidoreductase dimerisation" evidence="14">
    <location>
        <begin position="345"/>
        <end position="453"/>
    </location>
</feature>
<dbReference type="Pfam" id="PF07992">
    <property type="entry name" value="Pyr_redox_2"/>
    <property type="match status" value="1"/>
</dbReference>
<keyword evidence="11" id="KW-0547">Nucleotide-binding</keyword>
<evidence type="ECO:0000259" key="14">
    <source>
        <dbReference type="Pfam" id="PF02852"/>
    </source>
</evidence>
<dbReference type="InterPro" id="IPR036188">
    <property type="entry name" value="FAD/NAD-bd_sf"/>
</dbReference>
<dbReference type="Gene3D" id="3.30.390.30">
    <property type="match status" value="1"/>
</dbReference>
<evidence type="ECO:0000256" key="8">
    <source>
        <dbReference type="ARBA" id="ARBA00023284"/>
    </source>
</evidence>
<keyword evidence="6 11" id="KW-0520">NAD</keyword>
<dbReference type="GO" id="GO:0004148">
    <property type="term" value="F:dihydrolipoyl dehydrogenase (NADH) activity"/>
    <property type="evidence" value="ECO:0007669"/>
    <property type="project" value="TreeGrafter"/>
</dbReference>
<dbReference type="Proteomes" id="UP000095401">
    <property type="component" value="Chromosome"/>
</dbReference>
<dbReference type="InterPro" id="IPR016156">
    <property type="entry name" value="FAD/NAD-linked_Rdtase_dimer_sf"/>
</dbReference>
<dbReference type="InterPro" id="IPR050151">
    <property type="entry name" value="Class-I_Pyr_Nuc-Dis_Oxidored"/>
</dbReference>
<feature type="disulfide bond" description="Redox-active" evidence="12">
    <location>
        <begin position="43"/>
        <end position="48"/>
    </location>
</feature>
<keyword evidence="8 13" id="KW-0676">Redox-active center</keyword>
<feature type="active site" description="Proton acceptor" evidence="10">
    <location>
        <position position="443"/>
    </location>
</feature>
<feature type="binding site" evidence="11">
    <location>
        <begin position="181"/>
        <end position="188"/>
    </location>
    <ligand>
        <name>NAD(+)</name>
        <dbReference type="ChEBI" id="CHEBI:57540"/>
    </ligand>
</feature>
<feature type="domain" description="FAD/NAD(P)-binding" evidence="15">
    <location>
        <begin position="6"/>
        <end position="324"/>
    </location>
</feature>
<evidence type="ECO:0000256" key="9">
    <source>
        <dbReference type="ARBA" id="ARBA00031281"/>
    </source>
</evidence>
<gene>
    <name evidence="16" type="ORF">BI364_12150</name>
</gene>
<evidence type="ECO:0000313" key="16">
    <source>
        <dbReference type="EMBL" id="AOU98610.1"/>
    </source>
</evidence>
<feature type="binding site" evidence="11">
    <location>
        <position position="310"/>
    </location>
    <ligand>
        <name>FAD</name>
        <dbReference type="ChEBI" id="CHEBI:57692"/>
    </ligand>
</feature>
<dbReference type="SUPFAM" id="SSF51905">
    <property type="entry name" value="FAD/NAD(P)-binding domain"/>
    <property type="match status" value="1"/>
</dbReference>
<reference evidence="17" key="1">
    <citation type="submission" date="2016-09" db="EMBL/GenBank/DDBJ databases">
        <title>Acidihalobacter prosperus F5.</title>
        <authorList>
            <person name="Khaleque H.N."/>
            <person name="Ramsay J.P."/>
            <person name="Kaksonen A.H."/>
            <person name="Boxall N.J."/>
            <person name="Watkin E.L.J."/>
        </authorList>
    </citation>
    <scope>NUCLEOTIDE SEQUENCE [LARGE SCALE GENOMIC DNA]</scope>
    <source>
        <strain evidence="17">F5</strain>
    </source>
</reference>
<dbReference type="GO" id="GO:0050660">
    <property type="term" value="F:flavin adenine dinucleotide binding"/>
    <property type="evidence" value="ECO:0007669"/>
    <property type="project" value="TreeGrafter"/>
</dbReference>
<evidence type="ECO:0000256" key="12">
    <source>
        <dbReference type="PIRSR" id="PIRSR000350-4"/>
    </source>
</evidence>
<dbReference type="PANTHER" id="PTHR22912:SF217">
    <property type="entry name" value="DIHYDROLIPOYL DEHYDROGENASE"/>
    <property type="match status" value="1"/>
</dbReference>
<comment type="similarity">
    <text evidence="1 13">Belongs to the class-I pyridine nucleotide-disulfide oxidoreductase family.</text>
</comment>
<dbReference type="PIRSF" id="PIRSF000350">
    <property type="entry name" value="Mercury_reductase_MerA"/>
    <property type="match status" value="1"/>
</dbReference>
<evidence type="ECO:0000256" key="4">
    <source>
        <dbReference type="ARBA" id="ARBA00022827"/>
    </source>
</evidence>
<keyword evidence="7" id="KW-1015">Disulfide bond</keyword>
<evidence type="ECO:0000256" key="7">
    <source>
        <dbReference type="ARBA" id="ARBA00023157"/>
    </source>
</evidence>
<dbReference type="PROSITE" id="PS00076">
    <property type="entry name" value="PYRIDINE_REDOX_1"/>
    <property type="match status" value="1"/>
</dbReference>
<organism evidence="16 17">
    <name type="scientific">Acidihalobacter yilgarnensis</name>
    <dbReference type="NCBI Taxonomy" id="2819280"/>
    <lineage>
        <taxon>Bacteria</taxon>
        <taxon>Pseudomonadati</taxon>
        <taxon>Pseudomonadota</taxon>
        <taxon>Gammaproteobacteria</taxon>
        <taxon>Chromatiales</taxon>
        <taxon>Ectothiorhodospiraceae</taxon>
        <taxon>Acidihalobacter</taxon>
    </lineage>
</organism>
<sequence length="469" mass="49851">MNEAPYDIAVIGSGPGGYRAAILAALKGQRVAIIEKADWGGCCLNRGCVPKKDWHHTAQLVAASRHFAGRGITGTLSADMATAWMHQEAIVANVQESYVDYMKRLKITTLSGNARFDDPHTLIVQGADGSEQTLGARAFVIATGAGAQVPPPFEALPGKVLTSDMLFDAPPPDGNRVAIIGSGVIATEFAFIFRMLGKEVVWLARSEALRKIPFSPQARTTLKNALARHDIALRRVTGFASVDTDHDGVRIMLTDGDAVEVDWVCLGTGRMPYTEGLNIEAIGIECDAHGFIRRNAQLQTAQPHIYAIGDVASPEMTANHALADATVAIGNIVDGHEQAQDSTWVPLAVYSAVELARIGMDEDTAEDEGLEPAVGFAAFETSPRALGQDDTDGFVRLIADMDSGALLGGEIIGAEAGELIHLLSLAPDRESALRWLAAGRYNHPARAEELANATETLASKWGLAGSILG</sequence>
<evidence type="ECO:0000256" key="5">
    <source>
        <dbReference type="ARBA" id="ARBA00023002"/>
    </source>
</evidence>
<evidence type="ECO:0000256" key="2">
    <source>
        <dbReference type="ARBA" id="ARBA00016961"/>
    </source>
</evidence>
<evidence type="ECO:0000256" key="10">
    <source>
        <dbReference type="PIRSR" id="PIRSR000350-2"/>
    </source>
</evidence>
<dbReference type="SUPFAM" id="SSF55424">
    <property type="entry name" value="FAD/NAD-linked reductases, dimerisation (C-terminal) domain"/>
    <property type="match status" value="1"/>
</dbReference>
<dbReference type="Pfam" id="PF02852">
    <property type="entry name" value="Pyr_redox_dim"/>
    <property type="match status" value="1"/>
</dbReference>
<evidence type="ECO:0000256" key="13">
    <source>
        <dbReference type="RuleBase" id="RU003691"/>
    </source>
</evidence>